<organism evidence="1 2">
    <name type="scientific">Oceanospirillum sediminis</name>
    <dbReference type="NCBI Taxonomy" id="2760088"/>
    <lineage>
        <taxon>Bacteria</taxon>
        <taxon>Pseudomonadati</taxon>
        <taxon>Pseudomonadota</taxon>
        <taxon>Gammaproteobacteria</taxon>
        <taxon>Oceanospirillales</taxon>
        <taxon>Oceanospirillaceae</taxon>
        <taxon>Oceanospirillum</taxon>
    </lineage>
</organism>
<name>A0A839IQ45_9GAMM</name>
<reference evidence="1 2" key="1">
    <citation type="submission" date="2020-08" db="EMBL/GenBank/DDBJ databases">
        <title>Oceanospirillum sp. nov. isolated from marine sediment.</title>
        <authorList>
            <person name="Ji X."/>
        </authorList>
    </citation>
    <scope>NUCLEOTIDE SEQUENCE [LARGE SCALE GENOMIC DNA]</scope>
    <source>
        <strain evidence="1 2">D5</strain>
    </source>
</reference>
<proteinExistence type="predicted"/>
<dbReference type="AlphaFoldDB" id="A0A839IQ45"/>
<evidence type="ECO:0000313" key="1">
    <source>
        <dbReference type="EMBL" id="MBB1487623.1"/>
    </source>
</evidence>
<dbReference type="EMBL" id="JACJFM010000017">
    <property type="protein sequence ID" value="MBB1487623.1"/>
    <property type="molecule type" value="Genomic_DNA"/>
</dbReference>
<keyword evidence="2" id="KW-1185">Reference proteome</keyword>
<dbReference type="Proteomes" id="UP000565262">
    <property type="component" value="Unassembled WGS sequence"/>
</dbReference>
<comment type="caution">
    <text evidence="1">The sequence shown here is derived from an EMBL/GenBank/DDBJ whole genome shotgun (WGS) entry which is preliminary data.</text>
</comment>
<accession>A0A839IQ45</accession>
<evidence type="ECO:0000313" key="2">
    <source>
        <dbReference type="Proteomes" id="UP000565262"/>
    </source>
</evidence>
<gene>
    <name evidence="1" type="ORF">H4O21_13485</name>
</gene>
<sequence length="72" mass="7887">MMLFFPAQQELDCINDNGDIIGKITFDGAQDEYVFSPVSESIVLSGLEEASIAMRLAGLKLGKFSIPMQDDD</sequence>
<protein>
    <submittedName>
        <fullName evidence="1">Uncharacterized protein</fullName>
    </submittedName>
</protein>